<feature type="transmembrane region" description="Helical" evidence="6">
    <location>
        <begin position="26"/>
        <end position="49"/>
    </location>
</feature>
<organism evidence="7">
    <name type="scientific">uncultured Alphaproteobacteria bacterium</name>
    <dbReference type="NCBI Taxonomy" id="91750"/>
    <lineage>
        <taxon>Bacteria</taxon>
        <taxon>Pseudomonadati</taxon>
        <taxon>Pseudomonadota</taxon>
        <taxon>Alphaproteobacteria</taxon>
        <taxon>environmental samples</taxon>
    </lineage>
</organism>
<evidence type="ECO:0000313" key="7">
    <source>
        <dbReference type="EMBL" id="SBW07779.1"/>
    </source>
</evidence>
<name>A0A212K7Q9_9PROT</name>
<dbReference type="AlphaFoldDB" id="A0A212K7Q9"/>
<evidence type="ECO:0000256" key="5">
    <source>
        <dbReference type="ARBA" id="ARBA00023136"/>
    </source>
</evidence>
<feature type="transmembrane region" description="Helical" evidence="6">
    <location>
        <begin position="55"/>
        <end position="75"/>
    </location>
</feature>
<dbReference type="GO" id="GO:0005886">
    <property type="term" value="C:plasma membrane"/>
    <property type="evidence" value="ECO:0007669"/>
    <property type="project" value="UniProtKB-SubCell"/>
</dbReference>
<protein>
    <submittedName>
        <fullName evidence="7">Putative Inner membrane protein YghQ</fullName>
    </submittedName>
</protein>
<evidence type="ECO:0000256" key="1">
    <source>
        <dbReference type="ARBA" id="ARBA00004651"/>
    </source>
</evidence>
<feature type="transmembrane region" description="Helical" evidence="6">
    <location>
        <begin position="139"/>
        <end position="162"/>
    </location>
</feature>
<keyword evidence="3 6" id="KW-0812">Transmembrane</keyword>
<evidence type="ECO:0000256" key="6">
    <source>
        <dbReference type="SAM" id="Phobius"/>
    </source>
</evidence>
<comment type="subcellular location">
    <subcellularLocation>
        <location evidence="1">Cell membrane</location>
        <topology evidence="1">Multi-pass membrane protein</topology>
    </subcellularLocation>
</comment>
<gene>
    <name evidence="7" type="primary">yghQ</name>
    <name evidence="7" type="ORF">KL86APRO_12285</name>
</gene>
<accession>A0A212K7Q9</accession>
<keyword evidence="2" id="KW-1003">Cell membrane</keyword>
<sequence>MTVRAVSEHRATSPAGGIVRRAARNLAYLTGGKSVSGLLSLIYLAVAVQTLGIDVYGQLILIYSFAQLVTAIVQFQTWQPILHFGTAAIAEDRLGDFRSLVRFAVGLDAASSLVGMAVVAGGIWLVGPHIDLPPETLPFASGFALAVPFMAWATPNGLLRLFDRFDLLLLEDNVEAAVRLAGSLLVLALGGGLVGFVLVWAASVVASGSACALLAWREVRRRNLWAREDAPGAPVAQRFPGIWAFIWSTNFNSTLKLARPHLTTLLIGGALESVQAGLFRVAQQIADALATPLKLMVPVIYPELARLVAARDFDLLRAVSRRTLVWSGLGAVATFAALAALGPLLLDIIGGDEADGAYGMLLLLSAAALIRISGFSLEPMLISLGHPSLALAVQTTATVIYFPALLLLLAYFSFNGAGFAAIGAATLTVLLQLAAVAYWFPAEAPAAAAQEARS</sequence>
<keyword evidence="4 6" id="KW-1133">Transmembrane helix</keyword>
<feature type="transmembrane region" description="Helical" evidence="6">
    <location>
        <begin position="389"/>
        <end position="412"/>
    </location>
</feature>
<reference evidence="7" key="1">
    <citation type="submission" date="2016-04" db="EMBL/GenBank/DDBJ databases">
        <authorList>
            <person name="Evans L.H."/>
            <person name="Alamgir A."/>
            <person name="Owens N."/>
            <person name="Weber N.D."/>
            <person name="Virtaneva K."/>
            <person name="Barbian K."/>
            <person name="Babar A."/>
            <person name="Rosenke K."/>
        </authorList>
    </citation>
    <scope>NUCLEOTIDE SEQUENCE</scope>
    <source>
        <strain evidence="7">86</strain>
    </source>
</reference>
<evidence type="ECO:0000256" key="4">
    <source>
        <dbReference type="ARBA" id="ARBA00022989"/>
    </source>
</evidence>
<feature type="transmembrane region" description="Helical" evidence="6">
    <location>
        <begin position="418"/>
        <end position="440"/>
    </location>
</feature>
<dbReference type="PANTHER" id="PTHR30250">
    <property type="entry name" value="PST FAMILY PREDICTED COLANIC ACID TRANSPORTER"/>
    <property type="match status" value="1"/>
</dbReference>
<keyword evidence="5 6" id="KW-0472">Membrane</keyword>
<evidence type="ECO:0000256" key="3">
    <source>
        <dbReference type="ARBA" id="ARBA00022692"/>
    </source>
</evidence>
<feature type="transmembrane region" description="Helical" evidence="6">
    <location>
        <begin position="324"/>
        <end position="346"/>
    </location>
</feature>
<feature type="transmembrane region" description="Helical" evidence="6">
    <location>
        <begin position="103"/>
        <end position="127"/>
    </location>
</feature>
<dbReference type="InterPro" id="IPR002797">
    <property type="entry name" value="Polysacc_synth"/>
</dbReference>
<dbReference type="Pfam" id="PF01943">
    <property type="entry name" value="Polysacc_synt"/>
    <property type="match status" value="1"/>
</dbReference>
<dbReference type="PANTHER" id="PTHR30250:SF31">
    <property type="entry name" value="INNER MEMBRANE PROTEIN YGHQ"/>
    <property type="match status" value="1"/>
</dbReference>
<dbReference type="InterPro" id="IPR050833">
    <property type="entry name" value="Poly_Biosynth_Transport"/>
</dbReference>
<dbReference type="EMBL" id="FLUO01000001">
    <property type="protein sequence ID" value="SBW07779.1"/>
    <property type="molecule type" value="Genomic_DNA"/>
</dbReference>
<proteinExistence type="predicted"/>
<evidence type="ECO:0000256" key="2">
    <source>
        <dbReference type="ARBA" id="ARBA00022475"/>
    </source>
</evidence>
<feature type="transmembrane region" description="Helical" evidence="6">
    <location>
        <begin position="358"/>
        <end position="377"/>
    </location>
</feature>